<dbReference type="STRING" id="1484.SA87_11275"/>
<name>A0A132MGE8_HYDSH</name>
<dbReference type="EMBL" id="JXBB01000001">
    <property type="protein sequence ID" value="OAR05465.1"/>
    <property type="molecule type" value="Genomic_DNA"/>
</dbReference>
<protein>
    <submittedName>
        <fullName evidence="2">Uncharacterized protein</fullName>
    </submittedName>
</protein>
<reference evidence="2 3" key="1">
    <citation type="submission" date="2015-09" db="EMBL/GenBank/DDBJ databases">
        <title>Draft genome sequence of Hydrogenibacillus schlegelii DSM 2000.</title>
        <authorList>
            <person name="Hemp J."/>
        </authorList>
    </citation>
    <scope>NUCLEOTIDE SEQUENCE [LARGE SCALE GENOMIC DNA]</scope>
    <source>
        <strain evidence="2 3">MA 48</strain>
    </source>
</reference>
<keyword evidence="1" id="KW-0812">Transmembrane</keyword>
<accession>A0A132MGE8</accession>
<evidence type="ECO:0000313" key="2">
    <source>
        <dbReference type="EMBL" id="OAR05465.1"/>
    </source>
</evidence>
<dbReference type="Proteomes" id="UP000243024">
    <property type="component" value="Unassembled WGS sequence"/>
</dbReference>
<sequence>MGRSDGRANPADGAFPVGGRAWDVGGKEAGTMASLVINGLLAVLIFGYAGFTLYREVRRRRQGTCEACALRTACDGRSCRIGGEPVSSGGLSARQTVALQTAALRRRKDEGSVLDPDRSDRRRP</sequence>
<keyword evidence="3" id="KW-1185">Reference proteome</keyword>
<comment type="caution">
    <text evidence="2">The sequence shown here is derived from an EMBL/GenBank/DDBJ whole genome shotgun (WGS) entry which is preliminary data.</text>
</comment>
<organism evidence="2 3">
    <name type="scientific">Hydrogenibacillus schlegelii</name>
    <name type="common">Bacillus schlegelii</name>
    <dbReference type="NCBI Taxonomy" id="1484"/>
    <lineage>
        <taxon>Bacteria</taxon>
        <taxon>Bacillati</taxon>
        <taxon>Bacillota</taxon>
        <taxon>Bacilli</taxon>
        <taxon>Bacillales</taxon>
        <taxon>Bacillales Family X. Incertae Sedis</taxon>
        <taxon>Hydrogenibacillus</taxon>
    </lineage>
</organism>
<proteinExistence type="predicted"/>
<evidence type="ECO:0000313" key="3">
    <source>
        <dbReference type="Proteomes" id="UP000243024"/>
    </source>
</evidence>
<evidence type="ECO:0000256" key="1">
    <source>
        <dbReference type="SAM" id="Phobius"/>
    </source>
</evidence>
<gene>
    <name evidence="2" type="ORF">SA87_11275</name>
</gene>
<feature type="transmembrane region" description="Helical" evidence="1">
    <location>
        <begin position="32"/>
        <end position="54"/>
    </location>
</feature>
<keyword evidence="1" id="KW-1133">Transmembrane helix</keyword>
<keyword evidence="1" id="KW-0472">Membrane</keyword>
<dbReference type="AlphaFoldDB" id="A0A132MGE8"/>